<sequence length="318" mass="33401">MVAAFALSSANAGPCKPSSSITTTTAGITSDTTSETTASKTTTSVASTTTTETSVSTTETSLSSTESSESTSKTTSGTTTIEITTTTSTTASESATTTAGSCTLTNNLYIIGNEVCGRHGTLGILPDDSHVETGLTLEECATKANAYSGFSGQTGGMSFIFNTDGVCNIFAGRADDTDYDASVFAVVDSGTDLQYNINCFDCPDNNPIREFPRCVIQQQAPDRRRVAQLVCGVAGSISGTAEPYQVYDDLDRNAIAEQCAEKCYDDSNNCETFVVVDGSSCKLYHQATSVLNFVADEESTLAFYDRSCASCGPDTERR</sequence>
<evidence type="ECO:0000313" key="3">
    <source>
        <dbReference type="EMBL" id="KAF4467714.1"/>
    </source>
</evidence>
<name>A0A8H4P9U6_9HYPO</name>
<organism evidence="3 4">
    <name type="scientific">Fusarium albosuccineum</name>
    <dbReference type="NCBI Taxonomy" id="1237068"/>
    <lineage>
        <taxon>Eukaryota</taxon>
        <taxon>Fungi</taxon>
        <taxon>Dikarya</taxon>
        <taxon>Ascomycota</taxon>
        <taxon>Pezizomycotina</taxon>
        <taxon>Sordariomycetes</taxon>
        <taxon>Hypocreomycetidae</taxon>
        <taxon>Hypocreales</taxon>
        <taxon>Nectriaceae</taxon>
        <taxon>Fusarium</taxon>
        <taxon>Fusarium decemcellulare species complex</taxon>
    </lineage>
</organism>
<dbReference type="Proteomes" id="UP000554235">
    <property type="component" value="Unassembled WGS sequence"/>
</dbReference>
<feature type="compositionally biased region" description="Low complexity" evidence="1">
    <location>
        <begin position="18"/>
        <end position="92"/>
    </location>
</feature>
<keyword evidence="4" id="KW-1185">Reference proteome</keyword>
<evidence type="ECO:0000259" key="2">
    <source>
        <dbReference type="PROSITE" id="PS50948"/>
    </source>
</evidence>
<dbReference type="EMBL" id="JAADYS010000703">
    <property type="protein sequence ID" value="KAF4467714.1"/>
    <property type="molecule type" value="Genomic_DNA"/>
</dbReference>
<evidence type="ECO:0000313" key="4">
    <source>
        <dbReference type="Proteomes" id="UP000554235"/>
    </source>
</evidence>
<dbReference type="InterPro" id="IPR003609">
    <property type="entry name" value="Pan_app"/>
</dbReference>
<feature type="region of interest" description="Disordered" evidence="1">
    <location>
        <begin position="1"/>
        <end position="92"/>
    </location>
</feature>
<dbReference type="AlphaFoldDB" id="A0A8H4P9U6"/>
<accession>A0A8H4P9U6</accession>
<gene>
    <name evidence="3" type="ORF">FALBO_5416</name>
</gene>
<dbReference type="PROSITE" id="PS50948">
    <property type="entry name" value="PAN"/>
    <property type="match status" value="1"/>
</dbReference>
<comment type="caution">
    <text evidence="3">The sequence shown here is derived from an EMBL/GenBank/DDBJ whole genome shotgun (WGS) entry which is preliminary data.</text>
</comment>
<reference evidence="3 4" key="1">
    <citation type="submission" date="2020-01" db="EMBL/GenBank/DDBJ databases">
        <title>Identification and distribution of gene clusters putatively required for synthesis of sphingolipid metabolism inhibitors in phylogenetically diverse species of the filamentous fungus Fusarium.</title>
        <authorList>
            <person name="Kim H.-S."/>
            <person name="Busman M."/>
            <person name="Brown D.W."/>
            <person name="Divon H."/>
            <person name="Uhlig S."/>
            <person name="Proctor R.H."/>
        </authorList>
    </citation>
    <scope>NUCLEOTIDE SEQUENCE [LARGE SCALE GENOMIC DNA]</scope>
    <source>
        <strain evidence="3 4">NRRL 20459</strain>
    </source>
</reference>
<proteinExistence type="predicted"/>
<protein>
    <recommendedName>
        <fullName evidence="2">Apple domain-containing protein</fullName>
    </recommendedName>
</protein>
<feature type="domain" description="Apple" evidence="2">
    <location>
        <begin position="231"/>
        <end position="308"/>
    </location>
</feature>
<evidence type="ECO:0000256" key="1">
    <source>
        <dbReference type="SAM" id="MobiDB-lite"/>
    </source>
</evidence>